<feature type="domain" description="VOC" evidence="1">
    <location>
        <begin position="146"/>
        <end position="262"/>
    </location>
</feature>
<gene>
    <name evidence="2" type="ORF">XBP1_2280007</name>
</gene>
<dbReference type="EMBL" id="CBSW010000144">
    <property type="protein sequence ID" value="CDG96820.1"/>
    <property type="molecule type" value="Genomic_DNA"/>
</dbReference>
<sequence length="263" mass="30025">MLTLNFSTSVNAKPSHIWAHYVDFDLRKKWEVDLEYFQFEGEVKTGQYGRMILSGMPEIRFYLSNIEVNKEFTDQVNLPQMGILTFRHQIITDENNMACRIQVTVSFEPDANISAVQAESFFKQGTQDLVETVLRLKSVVEIVSPKPNLQLVYVSDIERSSAFYKTIFNAEPIFASSRYVAFPAGGEVLFAIWSGGAKPDRAIPRFSEIGTMLPSGKDVDRCFEEWRKNPEIKIVEEPHTEVFGRTFLAEDPDGHIIRVCPLD</sequence>
<dbReference type="Pfam" id="PF00903">
    <property type="entry name" value="Glyoxalase"/>
    <property type="match status" value="1"/>
</dbReference>
<dbReference type="SUPFAM" id="SSF54593">
    <property type="entry name" value="Glyoxalase/Bleomycin resistance protein/Dihydroxybiphenyl dioxygenase"/>
    <property type="match status" value="1"/>
</dbReference>
<dbReference type="AlphaFoldDB" id="A0A077NG80"/>
<dbReference type="Gene3D" id="3.30.720.110">
    <property type="match status" value="1"/>
</dbReference>
<dbReference type="InterPro" id="IPR029068">
    <property type="entry name" value="Glyas_Bleomycin-R_OHBP_Dase"/>
</dbReference>
<dbReference type="SUPFAM" id="SSF55961">
    <property type="entry name" value="Bet v1-like"/>
    <property type="match status" value="1"/>
</dbReference>
<evidence type="ECO:0000313" key="2">
    <source>
        <dbReference type="EMBL" id="CDG96820.1"/>
    </source>
</evidence>
<dbReference type="Gene3D" id="3.30.720.120">
    <property type="match status" value="1"/>
</dbReference>
<dbReference type="PROSITE" id="PS51819">
    <property type="entry name" value="VOC"/>
    <property type="match status" value="1"/>
</dbReference>
<reference evidence="2" key="1">
    <citation type="submission" date="2013-07" db="EMBL/GenBank/DDBJ databases">
        <title>Sub-species coevolution in mutualistic symbiosis.</title>
        <authorList>
            <person name="Murfin K."/>
            <person name="Klassen J."/>
            <person name="Lee M."/>
            <person name="Forst S."/>
            <person name="Stock P."/>
            <person name="Goodrich-Blair H."/>
        </authorList>
    </citation>
    <scope>NUCLEOTIDE SEQUENCE [LARGE SCALE GENOMIC DNA]</scope>
    <source>
        <strain evidence="2">Puntauvense</strain>
    </source>
</reference>
<dbReference type="Gene3D" id="3.30.530.20">
    <property type="match status" value="1"/>
</dbReference>
<comment type="caution">
    <text evidence="2">The sequence shown here is derived from an EMBL/GenBank/DDBJ whole genome shotgun (WGS) entry which is preliminary data.</text>
</comment>
<organism evidence="2">
    <name type="scientific">Xenorhabdus bovienii str. puntauvense</name>
    <dbReference type="NCBI Taxonomy" id="1398201"/>
    <lineage>
        <taxon>Bacteria</taxon>
        <taxon>Pseudomonadati</taxon>
        <taxon>Pseudomonadota</taxon>
        <taxon>Gammaproteobacteria</taxon>
        <taxon>Enterobacterales</taxon>
        <taxon>Morganellaceae</taxon>
        <taxon>Xenorhabdus</taxon>
    </lineage>
</organism>
<dbReference type="InterPro" id="IPR023393">
    <property type="entry name" value="START-like_dom_sf"/>
</dbReference>
<accession>A0A077NG80</accession>
<dbReference type="InterPro" id="IPR004360">
    <property type="entry name" value="Glyas_Fos-R_dOase_dom"/>
</dbReference>
<dbReference type="RefSeq" id="WP_230580064.1">
    <property type="nucleotide sequence ID" value="NZ_CAWLWN010000197.1"/>
</dbReference>
<dbReference type="HOGENOM" id="CLU_1015470_0_0_6"/>
<protein>
    <recommendedName>
        <fullName evidence="1">VOC domain-containing protein</fullName>
    </recommendedName>
</protein>
<name>A0A077NG80_XENBV</name>
<proteinExistence type="predicted"/>
<dbReference type="Proteomes" id="UP000028511">
    <property type="component" value="Unassembled WGS sequence"/>
</dbReference>
<dbReference type="InterPro" id="IPR037523">
    <property type="entry name" value="VOC_core"/>
</dbReference>
<evidence type="ECO:0000259" key="1">
    <source>
        <dbReference type="PROSITE" id="PS51819"/>
    </source>
</evidence>